<feature type="transmembrane region" description="Helical" evidence="2">
    <location>
        <begin position="695"/>
        <end position="717"/>
    </location>
</feature>
<feature type="region of interest" description="Disordered" evidence="1">
    <location>
        <begin position="1"/>
        <end position="20"/>
    </location>
</feature>
<feature type="transmembrane region" description="Helical" evidence="2">
    <location>
        <begin position="777"/>
        <end position="794"/>
    </location>
</feature>
<evidence type="ECO:0000256" key="1">
    <source>
        <dbReference type="SAM" id="MobiDB-lite"/>
    </source>
</evidence>
<reference evidence="5" key="1">
    <citation type="submission" date="2018-12" db="EMBL/GenBank/DDBJ databases">
        <title>Tengunoibacter tsumagoiensis gen. nov., sp. nov., Dictyobacter kobayashii sp. nov., D. alpinus sp. nov., and D. joshuensis sp. nov. and description of Dictyobacteraceae fam. nov. within the order Ktedonobacterales isolated from Tengu-no-mugimeshi.</title>
        <authorList>
            <person name="Wang C.M."/>
            <person name="Zheng Y."/>
            <person name="Sakai Y."/>
            <person name="Toyoda A."/>
            <person name="Minakuchi Y."/>
            <person name="Abe K."/>
            <person name="Yokota A."/>
            <person name="Yabe S."/>
        </authorList>
    </citation>
    <scope>NUCLEOTIDE SEQUENCE [LARGE SCALE GENOMIC DNA]</scope>
    <source>
        <strain evidence="5">Uno11</strain>
    </source>
</reference>
<protein>
    <recommendedName>
        <fullName evidence="3">NACHT domain-containing protein</fullName>
    </recommendedName>
</protein>
<feature type="transmembrane region" description="Helical" evidence="2">
    <location>
        <begin position="536"/>
        <end position="558"/>
    </location>
</feature>
<dbReference type="PROSITE" id="PS50837">
    <property type="entry name" value="NACHT"/>
    <property type="match status" value="1"/>
</dbReference>
<feature type="transmembrane region" description="Helical" evidence="2">
    <location>
        <begin position="429"/>
        <end position="445"/>
    </location>
</feature>
<keyword evidence="2" id="KW-0812">Transmembrane</keyword>
<dbReference type="AlphaFoldDB" id="A0A402APJ7"/>
<dbReference type="Gene3D" id="3.40.50.300">
    <property type="entry name" value="P-loop containing nucleotide triphosphate hydrolases"/>
    <property type="match status" value="1"/>
</dbReference>
<feature type="transmembrane region" description="Helical" evidence="2">
    <location>
        <begin position="579"/>
        <end position="601"/>
    </location>
</feature>
<keyword evidence="2" id="KW-0472">Membrane</keyword>
<keyword evidence="5" id="KW-1185">Reference proteome</keyword>
<dbReference type="InterPro" id="IPR007111">
    <property type="entry name" value="NACHT_NTPase"/>
</dbReference>
<gene>
    <name evidence="4" type="ORF">KDK_47000</name>
</gene>
<evidence type="ECO:0000313" key="4">
    <source>
        <dbReference type="EMBL" id="GCE20900.1"/>
    </source>
</evidence>
<sequence length="883" mass="97782">MHASQDEQPTPEEKNDNLIDYSEPEVSRTKAHVGHLYHQEVLPTKNLAPVATIAGGQQTDENRLRMLRRVRSRWITGVLEHISSGHLLTLNLQAKPDAVGHPWKSTIRENYTAKKDRTENLHIMQVYHDADGELLILGEPGAGKTTLLLDLLRELIKRAEIDSTLPIPVIFNLSAWAEKRPPFADWLIEELMTKYQVPQKLAAEWIQYDHIVPLLDGLDEVEEAFRTACIEAINGYRQEHGLLSMVVCSRKTDYLSQSARIILNSAVVVQPLAAQQIDSYISQAGPELEAMDYALKHDTHLQEMASNPLMLTILALSYRDMPLEEVLAMKSLETSRNAIFEKYVERLLLQQNTTDEHFTPQQTKRWLGWLAEQLTQHSQTEFYIERMQPDWLCNDTIRHHYRHVVVRLIFSLEIIIISALFSLLRGGRIGPISGVGVGLLGWLGSGPGNSALGWMAPGLGGGLEGGGSLGIIIATVTLLVTLLIDRPIPKLSWRMFWHSLSQGIQKGLFIGAAVGIVSCVLFGLDSNWNNGLYRGMGMGLFSGLLIGLMTGLITGLRYDSQRKPHPQNAHRSYRISRAAIIDTWIFALCGMIGFGAINALLVRGINASVIIYALIMGIFFGIAFGIGGGTRLIRDIGVHIQPAETVAWSWREIGRNLTTNIQKGLGISIIITLSTIAIIAGASGFFYGLPYGLRYGLIYGIIIGLVSGVASILTGILHSGWSSTILEEHQLTHANEGIRRSSRNALIAAGFFGVVGGIASGLVCGIAFGWIGQLHHWPTIGIGFALICGAIFALQAGMLNGGIACIEHYMLRLYLCKAGHIPWKYRRFLDYATKHILLQKIGGGYMFSHRLLLEHFASSHLSASHKKLLEIERLEDKCKKVIE</sequence>
<feature type="transmembrane region" description="Helical" evidence="2">
    <location>
        <begin position="404"/>
        <end position="424"/>
    </location>
</feature>
<feature type="domain" description="NACHT" evidence="3">
    <location>
        <begin position="132"/>
        <end position="221"/>
    </location>
</feature>
<name>A0A402APJ7_9CHLR</name>
<feature type="transmembrane region" description="Helical" evidence="2">
    <location>
        <begin position="607"/>
        <end position="626"/>
    </location>
</feature>
<evidence type="ECO:0000259" key="3">
    <source>
        <dbReference type="PROSITE" id="PS50837"/>
    </source>
</evidence>
<feature type="transmembrane region" description="Helical" evidence="2">
    <location>
        <begin position="745"/>
        <end position="771"/>
    </location>
</feature>
<proteinExistence type="predicted"/>
<feature type="transmembrane region" description="Helical" evidence="2">
    <location>
        <begin position="504"/>
        <end position="524"/>
    </location>
</feature>
<feature type="transmembrane region" description="Helical" evidence="2">
    <location>
        <begin position="665"/>
        <end position="689"/>
    </location>
</feature>
<dbReference type="SUPFAM" id="SSF52540">
    <property type="entry name" value="P-loop containing nucleoside triphosphate hydrolases"/>
    <property type="match status" value="1"/>
</dbReference>
<keyword evidence="2" id="KW-1133">Transmembrane helix</keyword>
<accession>A0A402APJ7</accession>
<evidence type="ECO:0000256" key="2">
    <source>
        <dbReference type="SAM" id="Phobius"/>
    </source>
</evidence>
<dbReference type="InterPro" id="IPR027417">
    <property type="entry name" value="P-loop_NTPase"/>
</dbReference>
<evidence type="ECO:0000313" key="5">
    <source>
        <dbReference type="Proteomes" id="UP000287188"/>
    </source>
</evidence>
<organism evidence="4 5">
    <name type="scientific">Dictyobacter kobayashii</name>
    <dbReference type="NCBI Taxonomy" id="2014872"/>
    <lineage>
        <taxon>Bacteria</taxon>
        <taxon>Bacillati</taxon>
        <taxon>Chloroflexota</taxon>
        <taxon>Ktedonobacteria</taxon>
        <taxon>Ktedonobacterales</taxon>
        <taxon>Dictyobacteraceae</taxon>
        <taxon>Dictyobacter</taxon>
    </lineage>
</organism>
<dbReference type="EMBL" id="BIFS01000001">
    <property type="protein sequence ID" value="GCE20900.1"/>
    <property type="molecule type" value="Genomic_DNA"/>
</dbReference>
<comment type="caution">
    <text evidence="4">The sequence shown here is derived from an EMBL/GenBank/DDBJ whole genome shotgun (WGS) entry which is preliminary data.</text>
</comment>
<feature type="transmembrane region" description="Helical" evidence="2">
    <location>
        <begin position="465"/>
        <end position="484"/>
    </location>
</feature>
<dbReference type="Proteomes" id="UP000287188">
    <property type="component" value="Unassembled WGS sequence"/>
</dbReference>